<reference evidence="2" key="3">
    <citation type="submission" date="2025-09" db="UniProtKB">
        <authorList>
            <consortium name="Ensembl"/>
        </authorList>
    </citation>
    <scope>IDENTIFICATION</scope>
</reference>
<dbReference type="InterPro" id="IPR003598">
    <property type="entry name" value="Ig_sub2"/>
</dbReference>
<dbReference type="InterPro" id="IPR036179">
    <property type="entry name" value="Ig-like_dom_sf"/>
</dbReference>
<feature type="domain" description="Ig-like" evidence="1">
    <location>
        <begin position="19"/>
        <end position="102"/>
    </location>
</feature>
<dbReference type="Pfam" id="PF07679">
    <property type="entry name" value="I-set"/>
    <property type="match status" value="3"/>
</dbReference>
<sequence length="270" mass="29306">MGKCGLLLPAKLSSAKTPPSFPKKIMSLQQTEGQPVRFECRVAGSSPMEVSWLKDGESLQHGDEYSMSFDDNSAVLTISRGEMRHSGEYTCIFLALLSTELTVITFPCSFNSLLEPRYPPVFDKKLQPVEVLVGDSVDLECHMTGSLPIKVTWSKDHKDIRAAGNYKISCLENSPHLTILKADKADSGQYSCHASNDIGKDSCTTQVSVKGILSFHLQINVAVLSIKKAQLSDSGTYTCQASNEAGSASYQVSLSITGIILTFLSLFGPL</sequence>
<dbReference type="InterPro" id="IPR007110">
    <property type="entry name" value="Ig-like_dom"/>
</dbReference>
<dbReference type="SMART" id="SM00409">
    <property type="entry name" value="IG"/>
    <property type="match status" value="3"/>
</dbReference>
<dbReference type="Ensembl" id="ENSSFOT00015042008.1">
    <property type="protein sequence ID" value="ENSSFOP00015051077.1"/>
    <property type="gene ID" value="ENSSFOG00015011602.2"/>
</dbReference>
<reference evidence="2" key="2">
    <citation type="submission" date="2025-08" db="UniProtKB">
        <authorList>
            <consortium name="Ensembl"/>
        </authorList>
    </citation>
    <scope>IDENTIFICATION</scope>
</reference>
<organism evidence="2 3">
    <name type="scientific">Scleropages formosus</name>
    <name type="common">Asian bonytongue</name>
    <name type="synonym">Osteoglossum formosum</name>
    <dbReference type="NCBI Taxonomy" id="113540"/>
    <lineage>
        <taxon>Eukaryota</taxon>
        <taxon>Metazoa</taxon>
        <taxon>Chordata</taxon>
        <taxon>Craniata</taxon>
        <taxon>Vertebrata</taxon>
        <taxon>Euteleostomi</taxon>
        <taxon>Actinopterygii</taxon>
        <taxon>Neopterygii</taxon>
        <taxon>Teleostei</taxon>
        <taxon>Osteoglossocephala</taxon>
        <taxon>Osteoglossomorpha</taxon>
        <taxon>Osteoglossiformes</taxon>
        <taxon>Osteoglossidae</taxon>
        <taxon>Scleropages</taxon>
    </lineage>
</organism>
<protein>
    <recommendedName>
        <fullName evidence="1">Ig-like domain-containing protein</fullName>
    </recommendedName>
</protein>
<accession>A0A8C9VFH9</accession>
<dbReference type="PANTHER" id="PTHR47633">
    <property type="entry name" value="IMMUNOGLOBULIN"/>
    <property type="match status" value="1"/>
</dbReference>
<keyword evidence="3" id="KW-1185">Reference proteome</keyword>
<dbReference type="PANTHER" id="PTHR47633:SF16">
    <property type="entry name" value="CAVP-TARGET PROTEIN-LIKE"/>
    <property type="match status" value="1"/>
</dbReference>
<dbReference type="CDD" id="cd00096">
    <property type="entry name" value="Ig"/>
    <property type="match status" value="1"/>
</dbReference>
<dbReference type="AlphaFoldDB" id="A0A8C9VFH9"/>
<dbReference type="SMART" id="SM00408">
    <property type="entry name" value="IGc2"/>
    <property type="match status" value="3"/>
</dbReference>
<dbReference type="PROSITE" id="PS50835">
    <property type="entry name" value="IG_LIKE"/>
    <property type="match status" value="2"/>
</dbReference>
<dbReference type="InterPro" id="IPR013783">
    <property type="entry name" value="Ig-like_fold"/>
</dbReference>
<dbReference type="FunFam" id="2.60.40.10:FF:000022">
    <property type="entry name" value="Cardiac titin"/>
    <property type="match status" value="2"/>
</dbReference>
<dbReference type="GeneTree" id="ENSGT01110000267173"/>
<feature type="domain" description="Ig-like" evidence="1">
    <location>
        <begin position="119"/>
        <end position="255"/>
    </location>
</feature>
<name>A0A8C9VFH9_SCLFO</name>
<proteinExistence type="predicted"/>
<dbReference type="Gene3D" id="2.60.40.10">
    <property type="entry name" value="Immunoglobulins"/>
    <property type="match status" value="3"/>
</dbReference>
<dbReference type="Proteomes" id="UP000694397">
    <property type="component" value="Chromosome 21"/>
</dbReference>
<evidence type="ECO:0000313" key="3">
    <source>
        <dbReference type="Proteomes" id="UP000694397"/>
    </source>
</evidence>
<evidence type="ECO:0000259" key="1">
    <source>
        <dbReference type="PROSITE" id="PS50835"/>
    </source>
</evidence>
<reference evidence="2 3" key="1">
    <citation type="submission" date="2019-04" db="EMBL/GenBank/DDBJ databases">
        <authorList>
            <consortium name="Wellcome Sanger Institute Data Sharing"/>
        </authorList>
    </citation>
    <scope>NUCLEOTIDE SEQUENCE [LARGE SCALE GENOMIC DNA]</scope>
</reference>
<evidence type="ECO:0000313" key="2">
    <source>
        <dbReference type="Ensembl" id="ENSSFOP00015051077.1"/>
    </source>
</evidence>
<dbReference type="InterPro" id="IPR003599">
    <property type="entry name" value="Ig_sub"/>
</dbReference>
<dbReference type="InterPro" id="IPR013098">
    <property type="entry name" value="Ig_I-set"/>
</dbReference>
<dbReference type="SUPFAM" id="SSF48726">
    <property type="entry name" value="Immunoglobulin"/>
    <property type="match status" value="3"/>
</dbReference>
<dbReference type="GO" id="GO:0004672">
    <property type="term" value="F:protein kinase activity"/>
    <property type="evidence" value="ECO:0007669"/>
    <property type="project" value="TreeGrafter"/>
</dbReference>